<sequence>MADYSFVTPAIFEAFAKFESDKSALALPLERTHDVLHALPAIHHNDSDVSDQSVLNTLNDILDGRRCLYLFVRRPDSIVAITYVPFLAKDEHRSFFLKHRQQLVQQLGAEYFSLSLICKEAGEITDARSWHERMGEELECHGDKKVAVEGEICKDGGCESTAFKDLGYKRNKCRLCDRRMKNKITPEAVDALDILKLPGSLVQMHVDITSETLTLTQSTTNISPTSVSTLLPTTTPTFTFYHHPLYQILYFIFNSPDISTVHHRMKHTMAIPGLLVHAEDVGVVVDQKIEIHEPEDLVFEKNDARIGKFRSMFNRKGFEGTEYVYENLEADKKYLDDVQ</sequence>
<organism evidence="2 3">
    <name type="scientific">Paraphoma chrysanthemicola</name>
    <dbReference type="NCBI Taxonomy" id="798071"/>
    <lineage>
        <taxon>Eukaryota</taxon>
        <taxon>Fungi</taxon>
        <taxon>Dikarya</taxon>
        <taxon>Ascomycota</taxon>
        <taxon>Pezizomycotina</taxon>
        <taxon>Dothideomycetes</taxon>
        <taxon>Pleosporomycetidae</taxon>
        <taxon>Pleosporales</taxon>
        <taxon>Pleosporineae</taxon>
        <taxon>Phaeosphaeriaceae</taxon>
        <taxon>Paraphoma</taxon>
    </lineage>
</organism>
<reference evidence="2" key="1">
    <citation type="journal article" date="2021" name="Nat. Commun.">
        <title>Genetic determinants of endophytism in the Arabidopsis root mycobiome.</title>
        <authorList>
            <person name="Mesny F."/>
            <person name="Miyauchi S."/>
            <person name="Thiergart T."/>
            <person name="Pickel B."/>
            <person name="Atanasova L."/>
            <person name="Karlsson M."/>
            <person name="Huettel B."/>
            <person name="Barry K.W."/>
            <person name="Haridas S."/>
            <person name="Chen C."/>
            <person name="Bauer D."/>
            <person name="Andreopoulos W."/>
            <person name="Pangilinan J."/>
            <person name="LaButti K."/>
            <person name="Riley R."/>
            <person name="Lipzen A."/>
            <person name="Clum A."/>
            <person name="Drula E."/>
            <person name="Henrissat B."/>
            <person name="Kohler A."/>
            <person name="Grigoriev I.V."/>
            <person name="Martin F.M."/>
            <person name="Hacquard S."/>
        </authorList>
    </citation>
    <scope>NUCLEOTIDE SEQUENCE</scope>
    <source>
        <strain evidence="2">MPI-SDFR-AT-0120</strain>
    </source>
</reference>
<dbReference type="OrthoDB" id="10006997at2759"/>
<keyword evidence="3" id="KW-1185">Reference proteome</keyword>
<dbReference type="EMBL" id="JAGMVJ010000034">
    <property type="protein sequence ID" value="KAH7067836.1"/>
    <property type="molecule type" value="Genomic_DNA"/>
</dbReference>
<dbReference type="PANTHER" id="PTHR13759">
    <property type="entry name" value="TWINFILIN"/>
    <property type="match status" value="1"/>
</dbReference>
<keyword evidence="1" id="KW-0009">Actin-binding</keyword>
<comment type="caution">
    <text evidence="2">The sequence shown here is derived from an EMBL/GenBank/DDBJ whole genome shotgun (WGS) entry which is preliminary data.</text>
</comment>
<dbReference type="GO" id="GO:0005884">
    <property type="term" value="C:actin filament"/>
    <property type="evidence" value="ECO:0007669"/>
    <property type="project" value="TreeGrafter"/>
</dbReference>
<gene>
    <name evidence="2" type="ORF">FB567DRAFT_541805</name>
</gene>
<dbReference type="Proteomes" id="UP000813461">
    <property type="component" value="Unassembled WGS sequence"/>
</dbReference>
<evidence type="ECO:0000256" key="1">
    <source>
        <dbReference type="ARBA" id="ARBA00023203"/>
    </source>
</evidence>
<dbReference type="GO" id="GO:0003785">
    <property type="term" value="F:actin monomer binding"/>
    <property type="evidence" value="ECO:0007669"/>
    <property type="project" value="TreeGrafter"/>
</dbReference>
<dbReference type="GO" id="GO:0030042">
    <property type="term" value="P:actin filament depolymerization"/>
    <property type="evidence" value="ECO:0007669"/>
    <property type="project" value="TreeGrafter"/>
</dbReference>
<protein>
    <recommendedName>
        <fullName evidence="4">ADF-H domain-containing protein</fullName>
    </recommendedName>
</protein>
<dbReference type="PANTHER" id="PTHR13759:SF1">
    <property type="entry name" value="TWINFILIN"/>
    <property type="match status" value="1"/>
</dbReference>
<evidence type="ECO:0008006" key="4">
    <source>
        <dbReference type="Google" id="ProtNLM"/>
    </source>
</evidence>
<evidence type="ECO:0000313" key="2">
    <source>
        <dbReference type="EMBL" id="KAH7067836.1"/>
    </source>
</evidence>
<accession>A0A8K0VRH5</accession>
<dbReference type="AlphaFoldDB" id="A0A8K0VRH5"/>
<name>A0A8K0VRH5_9PLEO</name>
<evidence type="ECO:0000313" key="3">
    <source>
        <dbReference type="Proteomes" id="UP000813461"/>
    </source>
</evidence>
<dbReference type="GO" id="GO:0051015">
    <property type="term" value="F:actin filament binding"/>
    <property type="evidence" value="ECO:0007669"/>
    <property type="project" value="TreeGrafter"/>
</dbReference>
<dbReference type="GO" id="GO:0005737">
    <property type="term" value="C:cytoplasm"/>
    <property type="evidence" value="ECO:0007669"/>
    <property type="project" value="TreeGrafter"/>
</dbReference>
<dbReference type="InterPro" id="IPR029006">
    <property type="entry name" value="ADF-H/Gelsolin-like_dom_sf"/>
</dbReference>
<proteinExistence type="predicted"/>
<dbReference type="SUPFAM" id="SSF55753">
    <property type="entry name" value="Actin depolymerizing proteins"/>
    <property type="match status" value="2"/>
</dbReference>
<dbReference type="Gene3D" id="3.40.20.10">
    <property type="entry name" value="Severin"/>
    <property type="match status" value="1"/>
</dbReference>
<dbReference type="InterPro" id="IPR028458">
    <property type="entry name" value="Twinfilin"/>
</dbReference>
<dbReference type="GO" id="GO:0051016">
    <property type="term" value="P:barbed-end actin filament capping"/>
    <property type="evidence" value="ECO:0007669"/>
    <property type="project" value="TreeGrafter"/>
</dbReference>